<sequence>MIPELADQEWVSARICWDGDTKDINFRICPLPNTKNLYIGTGGSGHGFKFMPIIGKYIADMLEGKLDKEYEELWKWRFGATPVKTGKEPHPWPQRDPGELVGWRGRNAKVVKGRL</sequence>
<evidence type="ECO:0000256" key="5">
    <source>
        <dbReference type="ARBA" id="ARBA00023002"/>
    </source>
</evidence>
<proteinExistence type="inferred from homology"/>
<dbReference type="PANTHER" id="PTHR10961:SF26">
    <property type="entry name" value="L-SACCHAROPINE OXIDASE"/>
    <property type="match status" value="1"/>
</dbReference>
<evidence type="ECO:0000313" key="8">
    <source>
        <dbReference type="Proteomes" id="UP000184073"/>
    </source>
</evidence>
<evidence type="ECO:0000313" key="7">
    <source>
        <dbReference type="EMBL" id="OJI97989.1"/>
    </source>
</evidence>
<evidence type="ECO:0000259" key="6">
    <source>
        <dbReference type="Pfam" id="PF01266"/>
    </source>
</evidence>
<dbReference type="Gene3D" id="3.50.50.60">
    <property type="entry name" value="FAD/NAD(P)-binding domain"/>
    <property type="match status" value="1"/>
</dbReference>
<keyword evidence="5" id="KW-0560">Oxidoreductase</keyword>
<dbReference type="InterPro" id="IPR006076">
    <property type="entry name" value="FAD-dep_OxRdtase"/>
</dbReference>
<dbReference type="PANTHER" id="PTHR10961">
    <property type="entry name" value="PEROXISOMAL SARCOSINE OXIDASE"/>
    <property type="match status" value="1"/>
</dbReference>
<comment type="cofactor">
    <cofactor evidence="1">
        <name>FAD</name>
        <dbReference type="ChEBI" id="CHEBI:57692"/>
    </cofactor>
</comment>
<dbReference type="InterPro" id="IPR045170">
    <property type="entry name" value="MTOX"/>
</dbReference>
<reference evidence="8" key="1">
    <citation type="journal article" date="2017" name="Genome Biol.">
        <title>Comparative genomics reveals high biological diversity and specific adaptations in the industrially and medically important fungal genus Aspergillus.</title>
        <authorList>
            <person name="de Vries R.P."/>
            <person name="Riley R."/>
            <person name="Wiebenga A."/>
            <person name="Aguilar-Osorio G."/>
            <person name="Amillis S."/>
            <person name="Uchima C.A."/>
            <person name="Anderluh G."/>
            <person name="Asadollahi M."/>
            <person name="Askin M."/>
            <person name="Barry K."/>
            <person name="Battaglia E."/>
            <person name="Bayram O."/>
            <person name="Benocci T."/>
            <person name="Braus-Stromeyer S.A."/>
            <person name="Caldana C."/>
            <person name="Canovas D."/>
            <person name="Cerqueira G.C."/>
            <person name="Chen F."/>
            <person name="Chen W."/>
            <person name="Choi C."/>
            <person name="Clum A."/>
            <person name="Dos Santos R.A."/>
            <person name="Damasio A.R."/>
            <person name="Diallinas G."/>
            <person name="Emri T."/>
            <person name="Fekete E."/>
            <person name="Flipphi M."/>
            <person name="Freyberg S."/>
            <person name="Gallo A."/>
            <person name="Gournas C."/>
            <person name="Habgood R."/>
            <person name="Hainaut M."/>
            <person name="Harispe M.L."/>
            <person name="Henrissat B."/>
            <person name="Hilden K.S."/>
            <person name="Hope R."/>
            <person name="Hossain A."/>
            <person name="Karabika E."/>
            <person name="Karaffa L."/>
            <person name="Karanyi Z."/>
            <person name="Krasevec N."/>
            <person name="Kuo A."/>
            <person name="Kusch H."/>
            <person name="LaButti K."/>
            <person name="Lagendijk E.L."/>
            <person name="Lapidus A."/>
            <person name="Levasseur A."/>
            <person name="Lindquist E."/>
            <person name="Lipzen A."/>
            <person name="Logrieco A.F."/>
            <person name="MacCabe A."/>
            <person name="Maekelae M.R."/>
            <person name="Malavazi I."/>
            <person name="Melin P."/>
            <person name="Meyer V."/>
            <person name="Mielnichuk N."/>
            <person name="Miskei M."/>
            <person name="Molnar A.P."/>
            <person name="Mule G."/>
            <person name="Ngan C.Y."/>
            <person name="Orejas M."/>
            <person name="Orosz E."/>
            <person name="Ouedraogo J.P."/>
            <person name="Overkamp K.M."/>
            <person name="Park H.-S."/>
            <person name="Perrone G."/>
            <person name="Piumi F."/>
            <person name="Punt P.J."/>
            <person name="Ram A.F."/>
            <person name="Ramon A."/>
            <person name="Rauscher S."/>
            <person name="Record E."/>
            <person name="Riano-Pachon D.M."/>
            <person name="Robert V."/>
            <person name="Roehrig J."/>
            <person name="Ruller R."/>
            <person name="Salamov A."/>
            <person name="Salih N.S."/>
            <person name="Samson R.A."/>
            <person name="Sandor E."/>
            <person name="Sanguinetti M."/>
            <person name="Schuetze T."/>
            <person name="Sepcic K."/>
            <person name="Shelest E."/>
            <person name="Sherlock G."/>
            <person name="Sophianopoulou V."/>
            <person name="Squina F.M."/>
            <person name="Sun H."/>
            <person name="Susca A."/>
            <person name="Todd R.B."/>
            <person name="Tsang A."/>
            <person name="Unkles S.E."/>
            <person name="van de Wiele N."/>
            <person name="van Rossen-Uffink D."/>
            <person name="Oliveira J.V."/>
            <person name="Vesth T.C."/>
            <person name="Visser J."/>
            <person name="Yu J.-H."/>
            <person name="Zhou M."/>
            <person name="Andersen M.R."/>
            <person name="Archer D.B."/>
            <person name="Baker S.E."/>
            <person name="Benoit I."/>
            <person name="Brakhage A.A."/>
            <person name="Braus G.H."/>
            <person name="Fischer R."/>
            <person name="Frisvad J.C."/>
            <person name="Goldman G.H."/>
            <person name="Houbraken J."/>
            <person name="Oakley B."/>
            <person name="Pocsi I."/>
            <person name="Scazzocchio C."/>
            <person name="Seiboth B."/>
            <person name="vanKuyk P.A."/>
            <person name="Wortman J."/>
            <person name="Dyer P.S."/>
            <person name="Grigoriev I.V."/>
        </authorList>
    </citation>
    <scope>NUCLEOTIDE SEQUENCE [LARGE SCALE GENOMIC DNA]</scope>
    <source>
        <strain evidence="8">CBS 583.65</strain>
    </source>
</reference>
<keyword evidence="4" id="KW-0274">FAD</keyword>
<keyword evidence="3" id="KW-0285">Flavoprotein</keyword>
<dbReference type="OrthoDB" id="2219495at2759"/>
<dbReference type="GO" id="GO:0051698">
    <property type="term" value="F:saccharopine oxidase activity"/>
    <property type="evidence" value="ECO:0007669"/>
    <property type="project" value="TreeGrafter"/>
</dbReference>
<comment type="similarity">
    <text evidence="2">Belongs to the MSOX/MTOX family.</text>
</comment>
<dbReference type="Pfam" id="PF01266">
    <property type="entry name" value="DAO"/>
    <property type="match status" value="1"/>
</dbReference>
<dbReference type="InterPro" id="IPR036188">
    <property type="entry name" value="FAD/NAD-bd_sf"/>
</dbReference>
<protein>
    <recommendedName>
        <fullName evidence="6">FAD dependent oxidoreductase domain-containing protein</fullName>
    </recommendedName>
</protein>
<organism evidence="7 8">
    <name type="scientific">Aspergillus versicolor CBS 583.65</name>
    <dbReference type="NCBI Taxonomy" id="1036611"/>
    <lineage>
        <taxon>Eukaryota</taxon>
        <taxon>Fungi</taxon>
        <taxon>Dikarya</taxon>
        <taxon>Ascomycota</taxon>
        <taxon>Pezizomycotina</taxon>
        <taxon>Eurotiomycetes</taxon>
        <taxon>Eurotiomycetidae</taxon>
        <taxon>Eurotiales</taxon>
        <taxon>Aspergillaceae</taxon>
        <taxon>Aspergillus</taxon>
        <taxon>Aspergillus subgen. Nidulantes</taxon>
    </lineage>
</organism>
<dbReference type="GO" id="GO:0008115">
    <property type="term" value="F:sarcosine oxidase activity"/>
    <property type="evidence" value="ECO:0007669"/>
    <property type="project" value="TreeGrafter"/>
</dbReference>
<name>A0A1L9P8Y2_ASPVE</name>
<dbReference type="Gene3D" id="3.30.9.10">
    <property type="entry name" value="D-Amino Acid Oxidase, subunit A, domain 2"/>
    <property type="match status" value="1"/>
</dbReference>
<keyword evidence="8" id="KW-1185">Reference proteome</keyword>
<dbReference type="GO" id="GO:0050660">
    <property type="term" value="F:flavin adenine dinucleotide binding"/>
    <property type="evidence" value="ECO:0007669"/>
    <property type="project" value="InterPro"/>
</dbReference>
<dbReference type="AlphaFoldDB" id="A0A1L9P8Y2"/>
<dbReference type="Proteomes" id="UP000184073">
    <property type="component" value="Unassembled WGS sequence"/>
</dbReference>
<evidence type="ECO:0000256" key="4">
    <source>
        <dbReference type="ARBA" id="ARBA00022827"/>
    </source>
</evidence>
<dbReference type="VEuPathDB" id="FungiDB:ASPVEDRAFT_79660"/>
<dbReference type="EMBL" id="KV878126">
    <property type="protein sequence ID" value="OJI97989.1"/>
    <property type="molecule type" value="Genomic_DNA"/>
</dbReference>
<dbReference type="RefSeq" id="XP_040663752.1">
    <property type="nucleotide sequence ID" value="XM_040816733.1"/>
</dbReference>
<evidence type="ECO:0000256" key="3">
    <source>
        <dbReference type="ARBA" id="ARBA00022630"/>
    </source>
</evidence>
<accession>A0A1L9P8Y2</accession>
<dbReference type="STRING" id="1036611.A0A1L9P8Y2"/>
<evidence type="ECO:0000256" key="1">
    <source>
        <dbReference type="ARBA" id="ARBA00001974"/>
    </source>
</evidence>
<feature type="domain" description="FAD dependent oxidoreductase" evidence="6">
    <location>
        <begin position="2"/>
        <end position="61"/>
    </location>
</feature>
<gene>
    <name evidence="7" type="ORF">ASPVEDRAFT_79660</name>
</gene>
<evidence type="ECO:0000256" key="2">
    <source>
        <dbReference type="ARBA" id="ARBA00010989"/>
    </source>
</evidence>
<dbReference type="GeneID" id="63732244"/>